<name>A0A9Q8LDX0_PASFU</name>
<dbReference type="EMBL" id="CP090165">
    <property type="protein sequence ID" value="UJO15667.1"/>
    <property type="molecule type" value="Genomic_DNA"/>
</dbReference>
<feature type="region of interest" description="Disordered" evidence="4">
    <location>
        <begin position="1152"/>
        <end position="1173"/>
    </location>
</feature>
<dbReference type="GeneID" id="71987781"/>
<dbReference type="PROSITE" id="PS50114">
    <property type="entry name" value="GATA_ZN_FINGER_2"/>
    <property type="match status" value="1"/>
</dbReference>
<dbReference type="InterPro" id="IPR000679">
    <property type="entry name" value="Znf_GATA"/>
</dbReference>
<dbReference type="KEGG" id="ffu:CLAFUR5_07903"/>
<gene>
    <name evidence="6" type="ORF">CLAFUR5_07903</name>
</gene>
<organism evidence="6 7">
    <name type="scientific">Passalora fulva</name>
    <name type="common">Tomato leaf mold</name>
    <name type="synonym">Cladosporium fulvum</name>
    <dbReference type="NCBI Taxonomy" id="5499"/>
    <lineage>
        <taxon>Eukaryota</taxon>
        <taxon>Fungi</taxon>
        <taxon>Dikarya</taxon>
        <taxon>Ascomycota</taxon>
        <taxon>Pezizomycotina</taxon>
        <taxon>Dothideomycetes</taxon>
        <taxon>Dothideomycetidae</taxon>
        <taxon>Mycosphaerellales</taxon>
        <taxon>Mycosphaerellaceae</taxon>
        <taxon>Fulvia</taxon>
    </lineage>
</organism>
<dbReference type="SUPFAM" id="SSF57716">
    <property type="entry name" value="Glucocorticoid receptor-like (DNA-binding domain)"/>
    <property type="match status" value="1"/>
</dbReference>
<dbReference type="CDD" id="cd00167">
    <property type="entry name" value="SANT"/>
    <property type="match status" value="1"/>
</dbReference>
<accession>A0A9Q8LDX0</accession>
<feature type="region of interest" description="Disordered" evidence="4">
    <location>
        <begin position="1098"/>
        <end position="1139"/>
    </location>
</feature>
<dbReference type="InterPro" id="IPR013088">
    <property type="entry name" value="Znf_NHR/GATA"/>
</dbReference>
<evidence type="ECO:0000313" key="6">
    <source>
        <dbReference type="EMBL" id="UJO15667.1"/>
    </source>
</evidence>
<reference evidence="6" key="1">
    <citation type="submission" date="2021-12" db="EMBL/GenBank/DDBJ databases">
        <authorList>
            <person name="Zaccaron A."/>
            <person name="Stergiopoulos I."/>
        </authorList>
    </citation>
    <scope>NUCLEOTIDE SEQUENCE</scope>
    <source>
        <strain evidence="6">Race5_Kim</strain>
    </source>
</reference>
<dbReference type="InterPro" id="IPR013087">
    <property type="entry name" value="Znf_C2H2_type"/>
</dbReference>
<dbReference type="Pfam" id="PF16987">
    <property type="entry name" value="KIX_2"/>
    <property type="match status" value="1"/>
</dbReference>
<dbReference type="RefSeq" id="XP_047760033.1">
    <property type="nucleotide sequence ID" value="XM_047907051.1"/>
</dbReference>
<dbReference type="InterPro" id="IPR058925">
    <property type="entry name" value="zf-C2H2_AcuF"/>
</dbReference>
<keyword evidence="3" id="KW-0862">Zinc</keyword>
<dbReference type="OrthoDB" id="6133115at2759"/>
<evidence type="ECO:0000256" key="3">
    <source>
        <dbReference type="PROSITE-ProRule" id="PRU00094"/>
    </source>
</evidence>
<dbReference type="SMART" id="SM00355">
    <property type="entry name" value="ZnF_C2H2"/>
    <property type="match status" value="4"/>
</dbReference>
<dbReference type="PANTHER" id="PTHR35391">
    <property type="entry name" value="C2H2-TYPE DOMAIN-CONTAINING PROTEIN-RELATED"/>
    <property type="match status" value="1"/>
</dbReference>
<evidence type="ECO:0000256" key="2">
    <source>
        <dbReference type="ARBA" id="ARBA00023242"/>
    </source>
</evidence>
<dbReference type="SUPFAM" id="SSF46689">
    <property type="entry name" value="Homeodomain-like"/>
    <property type="match status" value="1"/>
</dbReference>
<dbReference type="InterPro" id="IPR001005">
    <property type="entry name" value="SANT/Myb"/>
</dbReference>
<dbReference type="GO" id="GO:0043565">
    <property type="term" value="F:sequence-specific DNA binding"/>
    <property type="evidence" value="ECO:0007669"/>
    <property type="project" value="InterPro"/>
</dbReference>
<dbReference type="Gene3D" id="3.30.50.10">
    <property type="entry name" value="Erythroid Transcription Factor GATA-1, subunit A"/>
    <property type="match status" value="1"/>
</dbReference>
<protein>
    <recommendedName>
        <fullName evidence="5">GATA-type domain-containing protein</fullName>
    </recommendedName>
</protein>
<dbReference type="GO" id="GO:0008270">
    <property type="term" value="F:zinc ion binding"/>
    <property type="evidence" value="ECO:0007669"/>
    <property type="project" value="UniProtKB-KW"/>
</dbReference>
<feature type="region of interest" description="Disordered" evidence="4">
    <location>
        <begin position="430"/>
        <end position="454"/>
    </location>
</feature>
<reference evidence="6" key="2">
    <citation type="journal article" date="2022" name="Microb. Genom.">
        <title>A chromosome-scale genome assembly of the tomato pathogen Cladosporium fulvum reveals a compartmentalized genome architecture and the presence of a dispensable chromosome.</title>
        <authorList>
            <person name="Zaccaron A.Z."/>
            <person name="Chen L.H."/>
            <person name="Samaras A."/>
            <person name="Stergiopoulos I."/>
        </authorList>
    </citation>
    <scope>NUCLEOTIDE SEQUENCE</scope>
    <source>
        <strain evidence="6">Race5_Kim</strain>
    </source>
</reference>
<keyword evidence="7" id="KW-1185">Reference proteome</keyword>
<dbReference type="Gene3D" id="1.20.58.1880">
    <property type="match status" value="1"/>
</dbReference>
<dbReference type="InterPro" id="IPR036546">
    <property type="entry name" value="MED15_KIX"/>
</dbReference>
<dbReference type="GO" id="GO:0005634">
    <property type="term" value="C:nucleus"/>
    <property type="evidence" value="ECO:0007669"/>
    <property type="project" value="UniProtKB-SubCell"/>
</dbReference>
<dbReference type="SMART" id="SM00717">
    <property type="entry name" value="SANT"/>
    <property type="match status" value="1"/>
</dbReference>
<keyword evidence="2" id="KW-0539">Nucleus</keyword>
<evidence type="ECO:0000256" key="1">
    <source>
        <dbReference type="ARBA" id="ARBA00004123"/>
    </source>
</evidence>
<dbReference type="PANTHER" id="PTHR35391:SF7">
    <property type="entry name" value="C2H2-TYPE DOMAIN-CONTAINING PROTEIN"/>
    <property type="match status" value="1"/>
</dbReference>
<feature type="compositionally biased region" description="Basic and acidic residues" evidence="4">
    <location>
        <begin position="643"/>
        <end position="655"/>
    </location>
</feature>
<proteinExistence type="predicted"/>
<dbReference type="CDD" id="cd00202">
    <property type="entry name" value="ZnF_GATA"/>
    <property type="match status" value="1"/>
</dbReference>
<dbReference type="Pfam" id="PF26082">
    <property type="entry name" value="zf-C2H2_AcuF"/>
    <property type="match status" value="1"/>
</dbReference>
<feature type="region of interest" description="Disordered" evidence="4">
    <location>
        <begin position="643"/>
        <end position="675"/>
    </location>
</feature>
<dbReference type="Pfam" id="PF00249">
    <property type="entry name" value="Myb_DNA-binding"/>
    <property type="match status" value="1"/>
</dbReference>
<evidence type="ECO:0000256" key="4">
    <source>
        <dbReference type="SAM" id="MobiDB-lite"/>
    </source>
</evidence>
<dbReference type="InterPro" id="IPR009057">
    <property type="entry name" value="Homeodomain-like_sf"/>
</dbReference>
<evidence type="ECO:0000259" key="5">
    <source>
        <dbReference type="PROSITE" id="PS50114"/>
    </source>
</evidence>
<keyword evidence="3" id="KW-0479">Metal-binding</keyword>
<keyword evidence="3" id="KW-0863">Zinc-finger</keyword>
<dbReference type="Proteomes" id="UP000756132">
    <property type="component" value="Chromosome 3"/>
</dbReference>
<dbReference type="AlphaFoldDB" id="A0A9Q8LDX0"/>
<feature type="region of interest" description="Disordered" evidence="4">
    <location>
        <begin position="1028"/>
        <end position="1048"/>
    </location>
</feature>
<comment type="subcellular location">
    <subcellularLocation>
        <location evidence="1">Nucleus</location>
    </subcellularLocation>
</comment>
<sequence>MAIAEIAQDCLAAFNQLKAQGGTPCTVDEVEDIFGRFRLWVSNVSAHSSGTRSLLYRLRDNTRLSNSVENYLQDLGTLLQSAILENSLGSTMDATETSIGFQESDDDDDDAELFSEDVTSHTADGASALDEISEIIECLMRVSLALHNPASHDKIRYANDTKAHHFQQHDIEHVRAKFPHAASYLVDRLGKAISRHRHFLKYRELHHQKLAIDLQLGVTEIDEAPSTIATSLPGVQMMQRGLRQLDVEDESVYSVTSYATTQSGDRTLRPPPLPRAGLDGGPFECPLCYAVVAMPNERAWKQHVFEDIPPYVCTAEDCKTAVRQYSRRREWQSHLKSHRSQWSCPLGCSGRACSMLELERHLKSCHKQEIPPHELFALVKVSESTESANQNLQCPLCLMLKQTAKLLQKHIGRHLEQLALFALPQSLLSEDDGSDADTDTAGGDQSAPGEPVESMPYRATRVESINETELKLTEEAPEPALQEQVMTMTVEGHDIQTESLANKAANPMQHFHASVLQRLEQRHSQLAQGSWQASFSTRKRHKEIMQLTGVLREINTDLARCVAIAEEWERRVLRDSRDETEYMDRIAAKLQEIQARRQQQMQMQAQPQPHKQEDATVPLVEPVRSTQTQWQYDPDDVAVRKHNSEPVKSVPKDGRQPVAPRVVPDTQNPLSAVFGDRPETPRIYCNMCMAAPEGFLNEQELRQHWDIHHAIRAGDQISSESLQALGQDAEEHASRTPRNLSDPVSQARPTSAAKKGKSSYWTVAEQTDFVKWVAEFGTDFDTIGELMDNKTATMVRNHYHRQVNGGRTDIADSAARADERRALGSDRRELLARQPENTATTTTLNDNDTSDVRTAHSSHLAECWAGQPEYDGSHKEPPSEVGRLWPGLHSQRPQEAAQFKAAYAQALDAPRRTHDGSPFEHAFGQDVDAYRGHTLGRTHPFIVQSRQQMADHSTAHLAQSNIDEGRDMKQDAAFESVRQQGPMSYLPQVYVQSDDDNRNIRKRLEIQKMQREQMLGQLRLQKQIENASGREKSLYSPPYITTADDQQQSSAVASRRVAYVDPTTIAGPSPSVSPPSFLDHPFTTPTVVPGITNLQRPSERHLEHPLSDTSGGKGFPPGVQGRPDAVDLDTTTTDSSMALGHSAEGLNRGLKGDQAFHGEQNHSNTLHPPAGTPRVPQLEVVVQQRCHSCSRMESTAWRNGPDGAETLCNACGLHYAELQEAGRDEVAAP</sequence>
<feature type="domain" description="GATA-type" evidence="5">
    <location>
        <begin position="1184"/>
        <end position="1215"/>
    </location>
</feature>
<dbReference type="PROSITE" id="PS00344">
    <property type="entry name" value="GATA_ZN_FINGER_1"/>
    <property type="match status" value="1"/>
</dbReference>
<dbReference type="SMART" id="SM00401">
    <property type="entry name" value="ZnF_GATA"/>
    <property type="match status" value="1"/>
</dbReference>
<feature type="compositionally biased region" description="Polar residues" evidence="4">
    <location>
        <begin position="736"/>
        <end position="749"/>
    </location>
</feature>
<feature type="region of interest" description="Disordered" evidence="4">
    <location>
        <begin position="725"/>
        <end position="759"/>
    </location>
</feature>
<evidence type="ECO:0000313" key="7">
    <source>
        <dbReference type="Proteomes" id="UP000756132"/>
    </source>
</evidence>
<dbReference type="Pfam" id="PF00320">
    <property type="entry name" value="GATA"/>
    <property type="match status" value="1"/>
</dbReference>
<dbReference type="GO" id="GO:0006355">
    <property type="term" value="P:regulation of DNA-templated transcription"/>
    <property type="evidence" value="ECO:0007669"/>
    <property type="project" value="InterPro"/>
</dbReference>